<reference evidence="4" key="1">
    <citation type="journal article" date="2021" name="Microb. Physiol.">
        <title>Proteogenomic Insights into the Physiology of Marine, Sulfate-Reducing, Filamentous Desulfonema limicola and Desulfonema magnum.</title>
        <authorList>
            <person name="Schnaars V."/>
            <person name="Wohlbrand L."/>
            <person name="Scheve S."/>
            <person name="Hinrichs C."/>
            <person name="Reinhardt R."/>
            <person name="Rabus R."/>
        </authorList>
    </citation>
    <scope>NUCLEOTIDE SEQUENCE</scope>
    <source>
        <strain evidence="4">4be13</strain>
    </source>
</reference>
<evidence type="ECO:0000256" key="1">
    <source>
        <dbReference type="ARBA" id="ARBA00023157"/>
    </source>
</evidence>
<sequence>MKQLYFIVFLMFLATGSGYADMNKSVKQDASRKASSRIVGGYESEQGAWPWITALVYPDKGSLYDSLMCAGSLVHSNWVVTAAHCAEDIHGDALEPEDIEVVLGVHDLKNDIGEWIKVKRIISHPCYDKKNNWNADIALLELEETVSYPTIRPVAGNAVLDGKEAAVIGWGTTSARNDIFPEKLRQASVCIISNDICNKSYNQKLYYDDPITEYMMCAGRSEGGTDACRNDSGGPLVVPDGDTWKLAGIVSWGEGCAQPDFYGVYTRITAFLDFIYTYVPKSNDTPEAFDDIYTVSQGDEISENAPGILGNDTDADSDTLTAFLINDVSHGSLTLNADGSFTYSHDGGNAVSDNFIYKASDGKADSNTASVTVKINPAKDAASDDGGDGGGCFISNLLE</sequence>
<dbReference type="SMART" id="SM00020">
    <property type="entry name" value="Tryp_SPc"/>
    <property type="match status" value="1"/>
</dbReference>
<dbReference type="Gene3D" id="2.40.10.10">
    <property type="entry name" value="Trypsin-like serine proteases"/>
    <property type="match status" value="1"/>
</dbReference>
<evidence type="ECO:0000259" key="3">
    <source>
        <dbReference type="PROSITE" id="PS50240"/>
    </source>
</evidence>
<dbReference type="PRINTS" id="PR00722">
    <property type="entry name" value="CHYMOTRYPSIN"/>
</dbReference>
<dbReference type="InterPro" id="IPR043504">
    <property type="entry name" value="Peptidase_S1_PA_chymotrypsin"/>
</dbReference>
<keyword evidence="2" id="KW-0732">Signal</keyword>
<gene>
    <name evidence="4" type="ORF">dnm_032960</name>
</gene>
<feature type="chain" id="PRO_5037516806" evidence="2">
    <location>
        <begin position="21"/>
        <end position="399"/>
    </location>
</feature>
<dbReference type="PANTHER" id="PTHR24252">
    <property type="entry name" value="ACROSIN-RELATED"/>
    <property type="match status" value="1"/>
</dbReference>
<dbReference type="InterPro" id="IPR001254">
    <property type="entry name" value="Trypsin_dom"/>
</dbReference>
<dbReference type="PROSITE" id="PS00134">
    <property type="entry name" value="TRYPSIN_HIS"/>
    <property type="match status" value="1"/>
</dbReference>
<dbReference type="InterPro" id="IPR001314">
    <property type="entry name" value="Peptidase_S1A"/>
</dbReference>
<dbReference type="FunFam" id="2.40.10.10:FF:000003">
    <property type="entry name" value="Transmembrane serine protease 3"/>
    <property type="match status" value="1"/>
</dbReference>
<keyword evidence="1" id="KW-1015">Disulfide bond</keyword>
<dbReference type="AlphaFoldDB" id="A0A975GMT3"/>
<dbReference type="Pfam" id="PF00089">
    <property type="entry name" value="Trypsin"/>
    <property type="match status" value="1"/>
</dbReference>
<keyword evidence="5" id="KW-1185">Reference proteome</keyword>
<name>A0A975GMT3_9BACT</name>
<dbReference type="PANTHER" id="PTHR24252:SF7">
    <property type="entry name" value="HYALIN"/>
    <property type="match status" value="1"/>
</dbReference>
<evidence type="ECO:0000313" key="5">
    <source>
        <dbReference type="Proteomes" id="UP000663722"/>
    </source>
</evidence>
<proteinExistence type="predicted"/>
<dbReference type="InterPro" id="IPR018114">
    <property type="entry name" value="TRYPSIN_HIS"/>
</dbReference>
<feature type="signal peptide" evidence="2">
    <location>
        <begin position="1"/>
        <end position="20"/>
    </location>
</feature>
<dbReference type="GO" id="GO:0004252">
    <property type="term" value="F:serine-type endopeptidase activity"/>
    <property type="evidence" value="ECO:0007669"/>
    <property type="project" value="InterPro"/>
</dbReference>
<dbReference type="GO" id="GO:0006508">
    <property type="term" value="P:proteolysis"/>
    <property type="evidence" value="ECO:0007669"/>
    <property type="project" value="InterPro"/>
</dbReference>
<organism evidence="4 5">
    <name type="scientific">Desulfonema magnum</name>
    <dbReference type="NCBI Taxonomy" id="45655"/>
    <lineage>
        <taxon>Bacteria</taxon>
        <taxon>Pseudomonadati</taxon>
        <taxon>Thermodesulfobacteriota</taxon>
        <taxon>Desulfobacteria</taxon>
        <taxon>Desulfobacterales</taxon>
        <taxon>Desulfococcaceae</taxon>
        <taxon>Desulfonema</taxon>
    </lineage>
</organism>
<evidence type="ECO:0000313" key="4">
    <source>
        <dbReference type="EMBL" id="QTA87266.1"/>
    </source>
</evidence>
<dbReference type="NCBIfam" id="TIGR01965">
    <property type="entry name" value="VCBS_repeat"/>
    <property type="match status" value="1"/>
</dbReference>
<dbReference type="InterPro" id="IPR040853">
    <property type="entry name" value="RapA2_cadherin-like"/>
</dbReference>
<dbReference type="InterPro" id="IPR010221">
    <property type="entry name" value="VCBS_dom"/>
</dbReference>
<feature type="domain" description="Peptidase S1" evidence="3">
    <location>
        <begin position="38"/>
        <end position="280"/>
    </location>
</feature>
<accession>A0A975GMT3</accession>
<dbReference type="RefSeq" id="WP_207682532.1">
    <property type="nucleotide sequence ID" value="NZ_CP061800.1"/>
</dbReference>
<dbReference type="SUPFAM" id="SSF50494">
    <property type="entry name" value="Trypsin-like serine proteases"/>
    <property type="match status" value="1"/>
</dbReference>
<evidence type="ECO:0000256" key="2">
    <source>
        <dbReference type="SAM" id="SignalP"/>
    </source>
</evidence>
<dbReference type="InterPro" id="IPR009003">
    <property type="entry name" value="Peptidase_S1_PA"/>
</dbReference>
<protein>
    <submittedName>
        <fullName evidence="4">Trypsin domain-containing protein</fullName>
    </submittedName>
</protein>
<dbReference type="CDD" id="cd00190">
    <property type="entry name" value="Tryp_SPc"/>
    <property type="match status" value="1"/>
</dbReference>
<dbReference type="EMBL" id="CP061800">
    <property type="protein sequence ID" value="QTA87266.1"/>
    <property type="molecule type" value="Genomic_DNA"/>
</dbReference>
<dbReference type="PROSITE" id="PS50240">
    <property type="entry name" value="TRYPSIN_DOM"/>
    <property type="match status" value="1"/>
</dbReference>
<dbReference type="Proteomes" id="UP000663722">
    <property type="component" value="Chromosome"/>
</dbReference>
<dbReference type="Pfam" id="PF17803">
    <property type="entry name" value="Cadherin_4"/>
    <property type="match status" value="1"/>
</dbReference>
<dbReference type="KEGG" id="dmm:dnm_032960"/>